<evidence type="ECO:0000259" key="9">
    <source>
        <dbReference type="PROSITE" id="PS50893"/>
    </source>
</evidence>
<evidence type="ECO:0000256" key="8">
    <source>
        <dbReference type="SAM" id="Phobius"/>
    </source>
</evidence>
<dbReference type="PANTHER" id="PTHR24221">
    <property type="entry name" value="ATP-BINDING CASSETTE SUB-FAMILY B"/>
    <property type="match status" value="1"/>
</dbReference>
<dbReference type="GO" id="GO:0140359">
    <property type="term" value="F:ABC-type transporter activity"/>
    <property type="evidence" value="ECO:0007669"/>
    <property type="project" value="InterPro"/>
</dbReference>
<dbReference type="InterPro" id="IPR003593">
    <property type="entry name" value="AAA+_ATPase"/>
</dbReference>
<proteinExistence type="predicted"/>
<evidence type="ECO:0000256" key="6">
    <source>
        <dbReference type="ARBA" id="ARBA00022989"/>
    </source>
</evidence>
<feature type="transmembrane region" description="Helical" evidence="8">
    <location>
        <begin position="133"/>
        <end position="157"/>
    </location>
</feature>
<dbReference type="EMBL" id="BMJQ01000028">
    <property type="protein sequence ID" value="GGF49016.1"/>
    <property type="molecule type" value="Genomic_DNA"/>
</dbReference>
<dbReference type="AlphaFoldDB" id="A0A8J2Z1E7"/>
<reference evidence="11" key="2">
    <citation type="submission" date="2020-09" db="EMBL/GenBank/DDBJ databases">
        <authorList>
            <person name="Sun Q."/>
            <person name="Zhou Y."/>
        </authorList>
    </citation>
    <scope>NUCLEOTIDE SEQUENCE</scope>
    <source>
        <strain evidence="11">CGMCC 1.15725</strain>
    </source>
</reference>
<dbReference type="GO" id="GO:0006879">
    <property type="term" value="P:intracellular iron ion homeostasis"/>
    <property type="evidence" value="ECO:0007669"/>
    <property type="project" value="TreeGrafter"/>
</dbReference>
<dbReference type="CDD" id="cd03253">
    <property type="entry name" value="ABCC_ATM1_transporter"/>
    <property type="match status" value="1"/>
</dbReference>
<keyword evidence="2" id="KW-0813">Transport</keyword>
<evidence type="ECO:0000313" key="12">
    <source>
        <dbReference type="Proteomes" id="UP000646365"/>
    </source>
</evidence>
<dbReference type="SUPFAM" id="SSF52540">
    <property type="entry name" value="P-loop containing nucleoside triphosphate hydrolases"/>
    <property type="match status" value="1"/>
</dbReference>
<feature type="transmembrane region" description="Helical" evidence="8">
    <location>
        <begin position="21"/>
        <end position="42"/>
    </location>
</feature>
<dbReference type="InterPro" id="IPR003439">
    <property type="entry name" value="ABC_transporter-like_ATP-bd"/>
</dbReference>
<feature type="transmembrane region" description="Helical" evidence="8">
    <location>
        <begin position="48"/>
        <end position="70"/>
    </location>
</feature>
<keyword evidence="5 11" id="KW-0067">ATP-binding</keyword>
<evidence type="ECO:0000256" key="4">
    <source>
        <dbReference type="ARBA" id="ARBA00022741"/>
    </source>
</evidence>
<dbReference type="Gene3D" id="1.20.1560.10">
    <property type="entry name" value="ABC transporter type 1, transmembrane domain"/>
    <property type="match status" value="1"/>
</dbReference>
<feature type="transmembrane region" description="Helical" evidence="8">
    <location>
        <begin position="163"/>
        <end position="183"/>
    </location>
</feature>
<keyword evidence="12" id="KW-1185">Reference proteome</keyword>
<feature type="domain" description="ABC transmembrane type-1" evidence="10">
    <location>
        <begin position="22"/>
        <end position="307"/>
    </location>
</feature>
<dbReference type="Pfam" id="PF00664">
    <property type="entry name" value="ABC_membrane"/>
    <property type="match status" value="1"/>
</dbReference>
<dbReference type="Pfam" id="PF00005">
    <property type="entry name" value="ABC_tran"/>
    <property type="match status" value="1"/>
</dbReference>
<name>A0A8J2Z1E7_9PROT</name>
<evidence type="ECO:0000256" key="5">
    <source>
        <dbReference type="ARBA" id="ARBA00022840"/>
    </source>
</evidence>
<evidence type="ECO:0000259" key="10">
    <source>
        <dbReference type="PROSITE" id="PS50929"/>
    </source>
</evidence>
<dbReference type="PANTHER" id="PTHR24221:SF402">
    <property type="entry name" value="IRON-SULFUR CLUSTERS TRANSPORTER ABCB7, MITOCHONDRIAL"/>
    <property type="match status" value="1"/>
</dbReference>
<feature type="domain" description="ABC transporter" evidence="9">
    <location>
        <begin position="342"/>
        <end position="576"/>
    </location>
</feature>
<dbReference type="SMART" id="SM00382">
    <property type="entry name" value="AAA"/>
    <property type="match status" value="1"/>
</dbReference>
<dbReference type="PROSITE" id="PS50929">
    <property type="entry name" value="ABC_TM1F"/>
    <property type="match status" value="1"/>
</dbReference>
<dbReference type="PROSITE" id="PS50893">
    <property type="entry name" value="ABC_TRANSPORTER_2"/>
    <property type="match status" value="1"/>
</dbReference>
<protein>
    <submittedName>
        <fullName evidence="11">ABC transporter ATP-binding protein</fullName>
    </submittedName>
</protein>
<accession>A0A8J2Z1E7</accession>
<keyword evidence="7 8" id="KW-0472">Membrane</keyword>
<keyword evidence="6 8" id="KW-1133">Transmembrane helix</keyword>
<dbReference type="SUPFAM" id="SSF90123">
    <property type="entry name" value="ABC transporter transmembrane region"/>
    <property type="match status" value="1"/>
</dbReference>
<evidence type="ECO:0000256" key="1">
    <source>
        <dbReference type="ARBA" id="ARBA00004651"/>
    </source>
</evidence>
<evidence type="ECO:0000313" key="11">
    <source>
        <dbReference type="EMBL" id="GGF49016.1"/>
    </source>
</evidence>
<dbReference type="PROSITE" id="PS00211">
    <property type="entry name" value="ABC_TRANSPORTER_1"/>
    <property type="match status" value="1"/>
</dbReference>
<dbReference type="GO" id="GO:0016887">
    <property type="term" value="F:ATP hydrolysis activity"/>
    <property type="evidence" value="ECO:0007669"/>
    <property type="project" value="InterPro"/>
</dbReference>
<dbReference type="GO" id="GO:0005524">
    <property type="term" value="F:ATP binding"/>
    <property type="evidence" value="ECO:0007669"/>
    <property type="project" value="UniProtKB-KW"/>
</dbReference>
<dbReference type="InterPro" id="IPR011527">
    <property type="entry name" value="ABC1_TM_dom"/>
</dbReference>
<sequence length="596" mass="66098">MLRHLSPHLWPRHEPELRLRVLAALALIVAGKLATVAIPLIYKQAVDALSLAAQPLVLVPVALIIFYGLARVAAQAAGELRELVFAKVAQRAIRRIALEVFRHLHALSLRFHLERQTGGLSRSIERGTTGIEYLLSFTLFNIGPTLLEILLVSAILWRRYDARFMLATLATIVAYVAWTIGITQWRVRFRREMNERDGEANARAIDSLLNYETVKYFSNEAHEARRFDLAKQAFERAAVRSQTSLSLLNLGQGLIISSGLVLMMILAGAGVAQHRLTVGDFVLVNSYLLQLYQPLNILGMVYRNIKQSLIDVEAMYRLLHEPAEVEDRAGAPELVVARGGRVRFERVSFAYDPRRPILDEVSFEVPAGQTVAIVGPSGGGKSTIARLLFRFYDVTGGSIEIDGQDLRDVTQGSLRRAIGVVPQDTVLFNDTIRYNIAYGRPDASEAEIIEAARLARIHDFVARLPDGYETRVGERGLKLSGGEKQRVAIARVILKAPAILIFDEATSALDSATEQEIQASLRQVSTDHTTVVIAHRLSTVVDADEILVLDHGRIIERGRHGELLRLGGAYAAMWARQRRAAEREAALAEIAAEIQD</sequence>
<reference evidence="11" key="1">
    <citation type="journal article" date="2014" name="Int. J. Syst. Evol. Microbiol.">
        <title>Complete genome sequence of Corynebacterium casei LMG S-19264T (=DSM 44701T), isolated from a smear-ripened cheese.</title>
        <authorList>
            <consortium name="US DOE Joint Genome Institute (JGI-PGF)"/>
            <person name="Walter F."/>
            <person name="Albersmeier A."/>
            <person name="Kalinowski J."/>
            <person name="Ruckert C."/>
        </authorList>
    </citation>
    <scope>NUCLEOTIDE SEQUENCE</scope>
    <source>
        <strain evidence="11">CGMCC 1.15725</strain>
    </source>
</reference>
<comment type="caution">
    <text evidence="11">The sequence shown here is derived from an EMBL/GenBank/DDBJ whole genome shotgun (WGS) entry which is preliminary data.</text>
</comment>
<dbReference type="CDD" id="cd18582">
    <property type="entry name" value="ABC_6TM_ATM1_ABCB7"/>
    <property type="match status" value="1"/>
</dbReference>
<gene>
    <name evidence="11" type="ORF">GCM10011611_64250</name>
</gene>
<dbReference type="InterPro" id="IPR039421">
    <property type="entry name" value="Type_1_exporter"/>
</dbReference>
<evidence type="ECO:0000256" key="2">
    <source>
        <dbReference type="ARBA" id="ARBA00022448"/>
    </source>
</evidence>
<evidence type="ECO:0000256" key="3">
    <source>
        <dbReference type="ARBA" id="ARBA00022692"/>
    </source>
</evidence>
<dbReference type="FunFam" id="3.40.50.300:FF:000186">
    <property type="entry name" value="ATP-binding cassette sub-family B member 7, mitochondrial"/>
    <property type="match status" value="1"/>
</dbReference>
<dbReference type="GO" id="GO:0005886">
    <property type="term" value="C:plasma membrane"/>
    <property type="evidence" value="ECO:0007669"/>
    <property type="project" value="UniProtKB-SubCell"/>
</dbReference>
<feature type="transmembrane region" description="Helical" evidence="8">
    <location>
        <begin position="250"/>
        <end position="272"/>
    </location>
</feature>
<comment type="subcellular location">
    <subcellularLocation>
        <location evidence="1">Cell membrane</location>
        <topology evidence="1">Multi-pass membrane protein</topology>
    </subcellularLocation>
</comment>
<dbReference type="InterPro" id="IPR017871">
    <property type="entry name" value="ABC_transporter-like_CS"/>
</dbReference>
<keyword evidence="3 8" id="KW-0812">Transmembrane</keyword>
<dbReference type="Gene3D" id="3.40.50.300">
    <property type="entry name" value="P-loop containing nucleotide triphosphate hydrolases"/>
    <property type="match status" value="1"/>
</dbReference>
<keyword evidence="4" id="KW-0547">Nucleotide-binding</keyword>
<dbReference type="InterPro" id="IPR036640">
    <property type="entry name" value="ABC1_TM_sf"/>
</dbReference>
<evidence type="ECO:0000256" key="7">
    <source>
        <dbReference type="ARBA" id="ARBA00023136"/>
    </source>
</evidence>
<dbReference type="InterPro" id="IPR027417">
    <property type="entry name" value="P-loop_NTPase"/>
</dbReference>
<dbReference type="Proteomes" id="UP000646365">
    <property type="component" value="Unassembled WGS sequence"/>
</dbReference>
<organism evidence="11 12">
    <name type="scientific">Aliidongia dinghuensis</name>
    <dbReference type="NCBI Taxonomy" id="1867774"/>
    <lineage>
        <taxon>Bacteria</taxon>
        <taxon>Pseudomonadati</taxon>
        <taxon>Pseudomonadota</taxon>
        <taxon>Alphaproteobacteria</taxon>
        <taxon>Rhodospirillales</taxon>
        <taxon>Dongiaceae</taxon>
        <taxon>Aliidongia</taxon>
    </lineage>
</organism>